<feature type="domain" description="Transport-associated OB type 1" evidence="1">
    <location>
        <begin position="68"/>
        <end position="124"/>
    </location>
</feature>
<dbReference type="Pfam" id="PF03459">
    <property type="entry name" value="TOBE"/>
    <property type="match status" value="1"/>
</dbReference>
<reference evidence="2 3" key="1">
    <citation type="submission" date="2017-09" db="EMBL/GenBank/DDBJ databases">
        <title>Genomics of the genus Arcobacter.</title>
        <authorList>
            <person name="Perez-Cataluna A."/>
            <person name="Figueras M.J."/>
            <person name="Salas-Masso N."/>
        </authorList>
    </citation>
    <scope>NUCLEOTIDE SEQUENCE [LARGE SCALE GENOMIC DNA]</scope>
    <source>
        <strain evidence="2 3">DSM 18005</strain>
    </source>
</reference>
<dbReference type="EMBL" id="NXIF01000011">
    <property type="protein sequence ID" value="PKI81601.1"/>
    <property type="molecule type" value="Genomic_DNA"/>
</dbReference>
<evidence type="ECO:0000313" key="2">
    <source>
        <dbReference type="EMBL" id="PKI81601.1"/>
    </source>
</evidence>
<gene>
    <name evidence="2" type="ORF">CP960_03150</name>
</gene>
<accession>A0A2N1J4V7</accession>
<dbReference type="OrthoDB" id="5339701at2"/>
<organism evidence="2 3">
    <name type="scientific">Malaciobacter halophilus</name>
    <dbReference type="NCBI Taxonomy" id="197482"/>
    <lineage>
        <taxon>Bacteria</taxon>
        <taxon>Pseudomonadati</taxon>
        <taxon>Campylobacterota</taxon>
        <taxon>Epsilonproteobacteria</taxon>
        <taxon>Campylobacterales</taxon>
        <taxon>Arcobacteraceae</taxon>
        <taxon>Malaciobacter</taxon>
    </lineage>
</organism>
<dbReference type="InterPro" id="IPR005116">
    <property type="entry name" value="Transp-assoc_OB_typ1"/>
</dbReference>
<evidence type="ECO:0000259" key="1">
    <source>
        <dbReference type="Pfam" id="PF03459"/>
    </source>
</evidence>
<comment type="caution">
    <text evidence="2">The sequence shown here is derived from an EMBL/GenBank/DDBJ whole genome shotgun (WGS) entry which is preliminary data.</text>
</comment>
<dbReference type="Gene3D" id="2.40.50.100">
    <property type="match status" value="1"/>
</dbReference>
<dbReference type="KEGG" id="ahs:AHALO_1256"/>
<dbReference type="SUPFAM" id="SSF50331">
    <property type="entry name" value="MOP-like"/>
    <property type="match status" value="1"/>
</dbReference>
<dbReference type="Proteomes" id="UP000233248">
    <property type="component" value="Unassembled WGS sequence"/>
</dbReference>
<proteinExistence type="predicted"/>
<dbReference type="AlphaFoldDB" id="A0A2N1J4V7"/>
<dbReference type="InterPro" id="IPR008995">
    <property type="entry name" value="Mo/tungstate-bd_C_term_dom"/>
</dbReference>
<dbReference type="RefSeq" id="WP_101183784.1">
    <property type="nucleotide sequence ID" value="NZ_CP031218.1"/>
</dbReference>
<evidence type="ECO:0000313" key="3">
    <source>
        <dbReference type="Proteomes" id="UP000233248"/>
    </source>
</evidence>
<protein>
    <submittedName>
        <fullName evidence="2">Transporter</fullName>
    </submittedName>
</protein>
<sequence>MNEFKAVVSKIDNLDNLNIVEFSFFDITLSMMSLDLHNIEVGTKVLLTVKASNVAIAKELQGQISLANSIKSQIIKLDMGKLLTSIKLQHNDTSITSIITTKSAKRLNLKQNDCVSAIFKSSDLSIKKVIND</sequence>
<keyword evidence="3" id="KW-1185">Reference proteome</keyword>
<name>A0A2N1J4V7_9BACT</name>